<name>A0A060X6B7_ONCMY</name>
<protein>
    <recommendedName>
        <fullName evidence="2">PiggyBac transposable element-derived protein 4 C-terminal zinc-finger domain-containing protein</fullName>
    </recommendedName>
</protein>
<dbReference type="InterPro" id="IPR032718">
    <property type="entry name" value="PGBD4_Znf_C"/>
</dbReference>
<feature type="region of interest" description="Disordered" evidence="1">
    <location>
        <begin position="1"/>
        <end position="20"/>
    </location>
</feature>
<evidence type="ECO:0000256" key="1">
    <source>
        <dbReference type="SAM" id="MobiDB-lite"/>
    </source>
</evidence>
<proteinExistence type="predicted"/>
<gene>
    <name evidence="3" type="ORF">GSONMT00059698001</name>
</gene>
<organism evidence="3 4">
    <name type="scientific">Oncorhynchus mykiss</name>
    <name type="common">Rainbow trout</name>
    <name type="synonym">Salmo gairdneri</name>
    <dbReference type="NCBI Taxonomy" id="8022"/>
    <lineage>
        <taxon>Eukaryota</taxon>
        <taxon>Metazoa</taxon>
        <taxon>Chordata</taxon>
        <taxon>Craniata</taxon>
        <taxon>Vertebrata</taxon>
        <taxon>Euteleostomi</taxon>
        <taxon>Actinopterygii</taxon>
        <taxon>Neopterygii</taxon>
        <taxon>Teleostei</taxon>
        <taxon>Protacanthopterygii</taxon>
        <taxon>Salmoniformes</taxon>
        <taxon>Salmonidae</taxon>
        <taxon>Salmoninae</taxon>
        <taxon>Oncorhynchus</taxon>
    </lineage>
</organism>
<reference evidence="3" key="2">
    <citation type="submission" date="2014-03" db="EMBL/GenBank/DDBJ databases">
        <authorList>
            <person name="Genoscope - CEA"/>
        </authorList>
    </citation>
    <scope>NUCLEOTIDE SEQUENCE</scope>
</reference>
<dbReference type="EMBL" id="FR905019">
    <property type="protein sequence ID" value="CDQ75011.1"/>
    <property type="molecule type" value="Genomic_DNA"/>
</dbReference>
<dbReference type="PaxDb" id="8022-A0A060X6B7"/>
<dbReference type="Proteomes" id="UP000193380">
    <property type="component" value="Unassembled WGS sequence"/>
</dbReference>
<evidence type="ECO:0000313" key="3">
    <source>
        <dbReference type="EMBL" id="CDQ75011.1"/>
    </source>
</evidence>
<reference evidence="3" key="1">
    <citation type="journal article" date="2014" name="Nat. Commun.">
        <title>The rainbow trout genome provides novel insights into evolution after whole-genome duplication in vertebrates.</title>
        <authorList>
            <person name="Berthelot C."/>
            <person name="Brunet F."/>
            <person name="Chalopin D."/>
            <person name="Juanchich A."/>
            <person name="Bernard M."/>
            <person name="Noel B."/>
            <person name="Bento P."/>
            <person name="Da Silva C."/>
            <person name="Labadie K."/>
            <person name="Alberti A."/>
            <person name="Aury J.M."/>
            <person name="Louis A."/>
            <person name="Dehais P."/>
            <person name="Bardou P."/>
            <person name="Montfort J."/>
            <person name="Klopp C."/>
            <person name="Cabau C."/>
            <person name="Gaspin C."/>
            <person name="Thorgaard G.H."/>
            <person name="Boussaha M."/>
            <person name="Quillet E."/>
            <person name="Guyomard R."/>
            <person name="Galiana D."/>
            <person name="Bobe J."/>
            <person name="Volff J.N."/>
            <person name="Genet C."/>
            <person name="Wincker P."/>
            <person name="Jaillon O."/>
            <person name="Roest Crollius H."/>
            <person name="Guiguen Y."/>
        </authorList>
    </citation>
    <scope>NUCLEOTIDE SEQUENCE [LARGE SCALE GENOMIC DNA]</scope>
</reference>
<dbReference type="STRING" id="8022.A0A060X6B7"/>
<evidence type="ECO:0000259" key="2">
    <source>
        <dbReference type="Pfam" id="PF13842"/>
    </source>
</evidence>
<dbReference type="Pfam" id="PF13842">
    <property type="entry name" value="zf-Tnp_2"/>
    <property type="match status" value="1"/>
</dbReference>
<sequence>MRELLEEHHTPQCGSTGGRPAADNSLCLTVRHFPCEVPQTSAQGSHTRRHCKVCLSGTRRRKQRRLTKYMCLACDTLLCVSPCFREYQTLKHY</sequence>
<evidence type="ECO:0000313" key="4">
    <source>
        <dbReference type="Proteomes" id="UP000193380"/>
    </source>
</evidence>
<feature type="compositionally biased region" description="Basic and acidic residues" evidence="1">
    <location>
        <begin position="1"/>
        <end position="10"/>
    </location>
</feature>
<dbReference type="AlphaFoldDB" id="A0A060X6B7"/>
<feature type="domain" description="PiggyBac transposable element-derived protein 4 C-terminal zinc-finger" evidence="2">
    <location>
        <begin position="44"/>
        <end position="87"/>
    </location>
</feature>
<accession>A0A060X6B7</accession>